<feature type="region of interest" description="Disordered" evidence="1">
    <location>
        <begin position="141"/>
        <end position="209"/>
    </location>
</feature>
<dbReference type="RefSeq" id="WP_345691302.1">
    <property type="nucleotide sequence ID" value="NZ_BAABIT010000001.1"/>
</dbReference>
<evidence type="ECO:0000313" key="3">
    <source>
        <dbReference type="EMBL" id="MFC5024709.1"/>
    </source>
</evidence>
<feature type="compositionally biased region" description="Basic and acidic residues" evidence="1">
    <location>
        <begin position="185"/>
        <end position="199"/>
    </location>
</feature>
<protein>
    <recommendedName>
        <fullName evidence="5">Integral membrane protein</fullName>
    </recommendedName>
</protein>
<gene>
    <name evidence="3" type="ORF">ACFPM3_21525</name>
</gene>
<dbReference type="EMBL" id="JBHSJD010000017">
    <property type="protein sequence ID" value="MFC5024709.1"/>
    <property type="molecule type" value="Genomic_DNA"/>
</dbReference>
<keyword evidence="2" id="KW-0812">Transmembrane</keyword>
<evidence type="ECO:0000256" key="2">
    <source>
        <dbReference type="SAM" id="Phobius"/>
    </source>
</evidence>
<feature type="transmembrane region" description="Helical" evidence="2">
    <location>
        <begin position="93"/>
        <end position="113"/>
    </location>
</feature>
<feature type="compositionally biased region" description="Low complexity" evidence="1">
    <location>
        <begin position="173"/>
        <end position="182"/>
    </location>
</feature>
<feature type="transmembrane region" description="Helical" evidence="2">
    <location>
        <begin position="60"/>
        <end position="81"/>
    </location>
</feature>
<sequence>MHGHGHGYGYPPPPAERRPDTGTLVALRVLFVTLSVLSCGLLSWAPLLRLAIVTQKLRDWALFGLGLLSAVGMMVFVVAAVPEDENKEISDAAALTFLLWVGVNVIGTVTYYLSTEIRHYERRSAVPYAVPAHSLPTAPQSGYGYPPVAQPPYTPSAPAPQPPAPQSAPPPQAQAQAQPQPQHIDQVRAELDELSDLLRRNQGQEGHGR</sequence>
<evidence type="ECO:0000256" key="1">
    <source>
        <dbReference type="SAM" id="MobiDB-lite"/>
    </source>
</evidence>
<keyword evidence="2" id="KW-1133">Transmembrane helix</keyword>
<reference evidence="4" key="1">
    <citation type="journal article" date="2019" name="Int. J. Syst. Evol. Microbiol.">
        <title>The Global Catalogue of Microorganisms (GCM) 10K type strain sequencing project: providing services to taxonomists for standard genome sequencing and annotation.</title>
        <authorList>
            <consortium name="The Broad Institute Genomics Platform"/>
            <consortium name="The Broad Institute Genome Sequencing Center for Infectious Disease"/>
            <person name="Wu L."/>
            <person name="Ma J."/>
        </authorList>
    </citation>
    <scope>NUCLEOTIDE SEQUENCE [LARGE SCALE GENOMIC DNA]</scope>
    <source>
        <strain evidence="4">CGMCC 4.1648</strain>
    </source>
</reference>
<dbReference type="Proteomes" id="UP001595829">
    <property type="component" value="Unassembled WGS sequence"/>
</dbReference>
<name>A0ABV9XH19_9ACTN</name>
<evidence type="ECO:0000313" key="4">
    <source>
        <dbReference type="Proteomes" id="UP001595829"/>
    </source>
</evidence>
<evidence type="ECO:0008006" key="5">
    <source>
        <dbReference type="Google" id="ProtNLM"/>
    </source>
</evidence>
<feature type="compositionally biased region" description="Pro residues" evidence="1">
    <location>
        <begin position="148"/>
        <end position="172"/>
    </location>
</feature>
<feature type="transmembrane region" description="Helical" evidence="2">
    <location>
        <begin position="25"/>
        <end position="48"/>
    </location>
</feature>
<keyword evidence="4" id="KW-1185">Reference proteome</keyword>
<organism evidence="3 4">
    <name type="scientific">Streptomyces coeruleoprunus</name>
    <dbReference type="NCBI Taxonomy" id="285563"/>
    <lineage>
        <taxon>Bacteria</taxon>
        <taxon>Bacillati</taxon>
        <taxon>Actinomycetota</taxon>
        <taxon>Actinomycetes</taxon>
        <taxon>Kitasatosporales</taxon>
        <taxon>Streptomycetaceae</taxon>
        <taxon>Streptomyces</taxon>
    </lineage>
</organism>
<comment type="caution">
    <text evidence="3">The sequence shown here is derived from an EMBL/GenBank/DDBJ whole genome shotgun (WGS) entry which is preliminary data.</text>
</comment>
<accession>A0ABV9XH19</accession>
<proteinExistence type="predicted"/>
<keyword evidence="2" id="KW-0472">Membrane</keyword>